<organism evidence="1 2">
    <name type="scientific">Stegodyphus mimosarum</name>
    <name type="common">African social velvet spider</name>
    <dbReference type="NCBI Taxonomy" id="407821"/>
    <lineage>
        <taxon>Eukaryota</taxon>
        <taxon>Metazoa</taxon>
        <taxon>Ecdysozoa</taxon>
        <taxon>Arthropoda</taxon>
        <taxon>Chelicerata</taxon>
        <taxon>Arachnida</taxon>
        <taxon>Araneae</taxon>
        <taxon>Araneomorphae</taxon>
        <taxon>Entelegynae</taxon>
        <taxon>Eresoidea</taxon>
        <taxon>Eresidae</taxon>
        <taxon>Stegodyphus</taxon>
    </lineage>
</organism>
<proteinExistence type="predicted"/>
<gene>
    <name evidence="1" type="ORF">X975_02096</name>
</gene>
<sequence>MNCLTACQILSWPTRSPDLSPIENVWGMMVRQMYQSGNVHHLALNWSKCGKKCRRKPSGSFISLCHAVWQLAYCCDCRFGR</sequence>
<protein>
    <recommendedName>
        <fullName evidence="3">Tc1-like transposase DDE domain-containing protein</fullName>
    </recommendedName>
</protein>
<reference evidence="1 2" key="1">
    <citation type="submission" date="2013-11" db="EMBL/GenBank/DDBJ databases">
        <title>Genome sequencing of Stegodyphus mimosarum.</title>
        <authorList>
            <person name="Bechsgaard J."/>
        </authorList>
    </citation>
    <scope>NUCLEOTIDE SEQUENCE [LARGE SCALE GENOMIC DNA]</scope>
</reference>
<dbReference type="Proteomes" id="UP000054359">
    <property type="component" value="Unassembled WGS sequence"/>
</dbReference>
<keyword evidence="2" id="KW-1185">Reference proteome</keyword>
<name>A0A087UEH0_STEMI</name>
<dbReference type="OrthoDB" id="9996331at2759"/>
<dbReference type="GO" id="GO:0003676">
    <property type="term" value="F:nucleic acid binding"/>
    <property type="evidence" value="ECO:0007669"/>
    <property type="project" value="InterPro"/>
</dbReference>
<evidence type="ECO:0008006" key="3">
    <source>
        <dbReference type="Google" id="ProtNLM"/>
    </source>
</evidence>
<accession>A0A087UEH0</accession>
<feature type="non-terminal residue" evidence="1">
    <location>
        <position position="81"/>
    </location>
</feature>
<evidence type="ECO:0000313" key="1">
    <source>
        <dbReference type="EMBL" id="KFM75759.1"/>
    </source>
</evidence>
<evidence type="ECO:0000313" key="2">
    <source>
        <dbReference type="Proteomes" id="UP000054359"/>
    </source>
</evidence>
<dbReference type="InterPro" id="IPR036397">
    <property type="entry name" value="RNaseH_sf"/>
</dbReference>
<dbReference type="Gene3D" id="3.30.420.10">
    <property type="entry name" value="Ribonuclease H-like superfamily/Ribonuclease H"/>
    <property type="match status" value="1"/>
</dbReference>
<dbReference type="EMBL" id="KK119465">
    <property type="protein sequence ID" value="KFM75759.1"/>
    <property type="molecule type" value="Genomic_DNA"/>
</dbReference>
<dbReference type="AlphaFoldDB" id="A0A087UEH0"/>